<dbReference type="PANTHER" id="PTHR14611">
    <property type="entry name" value="TECTONIC FAMILY MEMBER"/>
    <property type="match status" value="1"/>
</dbReference>
<keyword evidence="9" id="KW-1185">Reference proteome</keyword>
<dbReference type="InterPro" id="IPR057724">
    <property type="entry name" value="TCTN1-3_N"/>
</dbReference>
<dbReference type="GO" id="GO:0035869">
    <property type="term" value="C:ciliary transition zone"/>
    <property type="evidence" value="ECO:0007669"/>
    <property type="project" value="TreeGrafter"/>
</dbReference>
<feature type="domain" description="Tectonic-1-3 N-terminal" evidence="7">
    <location>
        <begin position="114"/>
        <end position="194"/>
    </location>
</feature>
<dbReference type="AlphaFoldDB" id="A0AAV2NQ98"/>
<evidence type="ECO:0000256" key="3">
    <source>
        <dbReference type="ARBA" id="ARBA00022794"/>
    </source>
</evidence>
<dbReference type="GO" id="GO:0060271">
    <property type="term" value="P:cilium assembly"/>
    <property type="evidence" value="ECO:0007669"/>
    <property type="project" value="TreeGrafter"/>
</dbReference>
<comment type="similarity">
    <text evidence="1">Belongs to the tectonic family.</text>
</comment>
<evidence type="ECO:0008006" key="10">
    <source>
        <dbReference type="Google" id="ProtNLM"/>
    </source>
</evidence>
<gene>
    <name evidence="8" type="ORF">LPLAT_LOCUS7875</name>
</gene>
<evidence type="ECO:0000256" key="2">
    <source>
        <dbReference type="ARBA" id="ARBA00022729"/>
    </source>
</evidence>
<dbReference type="InterPro" id="IPR040354">
    <property type="entry name" value="TCTN1-3"/>
</dbReference>
<keyword evidence="4" id="KW-0325">Glycoprotein</keyword>
<keyword evidence="3" id="KW-0970">Cilium biogenesis/degradation</keyword>
<evidence type="ECO:0000259" key="7">
    <source>
        <dbReference type="Pfam" id="PF25752"/>
    </source>
</evidence>
<dbReference type="InterPro" id="IPR011677">
    <property type="entry name" value="TCTN1-3_dom"/>
</dbReference>
<evidence type="ECO:0000313" key="8">
    <source>
        <dbReference type="EMBL" id="CAL1681971.1"/>
    </source>
</evidence>
<sequence>MFFSLVLFLSCTNMVYVTKIEDTLICINDTDCSESIDSTIYTQNPTVNDPSSLGDSSNDIEENNSFTTIIPIEITSSRINSNVTEQQELESTLITISSPAIHPDDDEVLILEEREICECNLNKFSCDINCCCDIDCNQFHLSAFSHCQNYHVEFYDSRYCYSRNFIQRNNTSFILEKLGNNLFCILYDNLPSTYNADNDLILNSEKDLWKMIRKRYKWEIVEEDSRGLPKYNLSKYYQHGDILWKVHNKSIEPIDLLQPGFTGICSFRKTLRYLENWKGACMQNDLTNMNRYLFAMTFSNFTVINSLPSFNDTFTKTQACQSNICLSVRTHYCLKTAFSACDRTRIGSSFCMNSTCTNIVKGLKYIIAHNGSTGISNIDAYFDIGDTSHAFYQYFEVQYHWIDANKTKAFARSGNPGYIMGKPIIFGISRVNKSDEISFNKTDGVLTLPLAGKNGECDRINRHIIAFGEDVKLRCSARLLIKNFTALSCMKLQNLTMRLLMKDSLLNASQRYSAYVSKLGNVAKKDTSDWLRIVFDRIPQSVVTAHIIGKRILCSGLLTSMHLDVLYSKLPEPKTLTNYKILGIGITFGKEEDISWSKCAPKNCTDILHIDIISHVNFYDVSKPSRYHFVGGPNLDITLPYDFFYPFLNGSKEIEMLNIFVLLIMYVALHANI</sequence>
<name>A0AAV2NQ98_9HYME</name>
<evidence type="ECO:0000256" key="1">
    <source>
        <dbReference type="ARBA" id="ARBA00007633"/>
    </source>
</evidence>
<dbReference type="EMBL" id="OZ034826">
    <property type="protein sequence ID" value="CAL1681971.1"/>
    <property type="molecule type" value="Genomic_DNA"/>
</dbReference>
<proteinExistence type="inferred from homology"/>
<accession>A0AAV2NQ98</accession>
<evidence type="ECO:0000259" key="6">
    <source>
        <dbReference type="Pfam" id="PF07773"/>
    </source>
</evidence>
<dbReference type="Pfam" id="PF25752">
    <property type="entry name" value="DUF1619_N"/>
    <property type="match status" value="1"/>
</dbReference>
<organism evidence="8 9">
    <name type="scientific">Lasius platythorax</name>
    <dbReference type="NCBI Taxonomy" id="488582"/>
    <lineage>
        <taxon>Eukaryota</taxon>
        <taxon>Metazoa</taxon>
        <taxon>Ecdysozoa</taxon>
        <taxon>Arthropoda</taxon>
        <taxon>Hexapoda</taxon>
        <taxon>Insecta</taxon>
        <taxon>Pterygota</taxon>
        <taxon>Neoptera</taxon>
        <taxon>Endopterygota</taxon>
        <taxon>Hymenoptera</taxon>
        <taxon>Apocrita</taxon>
        <taxon>Aculeata</taxon>
        <taxon>Formicoidea</taxon>
        <taxon>Formicidae</taxon>
        <taxon>Formicinae</taxon>
        <taxon>Lasius</taxon>
        <taxon>Lasius</taxon>
    </lineage>
</organism>
<reference evidence="8" key="1">
    <citation type="submission" date="2024-04" db="EMBL/GenBank/DDBJ databases">
        <authorList>
            <consortium name="Molecular Ecology Group"/>
        </authorList>
    </citation>
    <scope>NUCLEOTIDE SEQUENCE</scope>
</reference>
<evidence type="ECO:0000256" key="4">
    <source>
        <dbReference type="ARBA" id="ARBA00023180"/>
    </source>
</evidence>
<feature type="signal peptide" evidence="5">
    <location>
        <begin position="1"/>
        <end position="17"/>
    </location>
</feature>
<feature type="chain" id="PRO_5043494930" description="Tectonic-3" evidence="5">
    <location>
        <begin position="18"/>
        <end position="673"/>
    </location>
</feature>
<keyword evidence="2 5" id="KW-0732">Signal</keyword>
<dbReference type="PANTHER" id="PTHR14611:SF2">
    <property type="entry name" value="TECTONIC"/>
    <property type="match status" value="1"/>
</dbReference>
<evidence type="ECO:0000313" key="9">
    <source>
        <dbReference type="Proteomes" id="UP001497644"/>
    </source>
</evidence>
<evidence type="ECO:0000256" key="5">
    <source>
        <dbReference type="SAM" id="SignalP"/>
    </source>
</evidence>
<dbReference type="Proteomes" id="UP001497644">
    <property type="component" value="Chromosome 3"/>
</dbReference>
<protein>
    <recommendedName>
        <fullName evidence="10">Tectonic-3</fullName>
    </recommendedName>
</protein>
<feature type="domain" description="Tectonic-1-3" evidence="6">
    <location>
        <begin position="413"/>
        <end position="569"/>
    </location>
</feature>
<dbReference type="Pfam" id="PF07773">
    <property type="entry name" value="TCTN_DUF1619"/>
    <property type="match status" value="1"/>
</dbReference>